<dbReference type="InterPro" id="IPR036383">
    <property type="entry name" value="TSP1_rpt_sf"/>
</dbReference>
<dbReference type="OMA" id="HNNDATD"/>
<organism evidence="11 12">
    <name type="scientific">Patiria miniata</name>
    <name type="common">Bat star</name>
    <name type="synonym">Asterina miniata</name>
    <dbReference type="NCBI Taxonomy" id="46514"/>
    <lineage>
        <taxon>Eukaryota</taxon>
        <taxon>Metazoa</taxon>
        <taxon>Echinodermata</taxon>
        <taxon>Eleutherozoa</taxon>
        <taxon>Asterozoa</taxon>
        <taxon>Asteroidea</taxon>
        <taxon>Valvatacea</taxon>
        <taxon>Valvatida</taxon>
        <taxon>Asterinidae</taxon>
        <taxon>Patiria</taxon>
    </lineage>
</organism>
<feature type="chain" id="PRO_5037654842" evidence="8">
    <location>
        <begin position="22"/>
        <end position="903"/>
    </location>
</feature>
<evidence type="ECO:0000256" key="4">
    <source>
        <dbReference type="ARBA" id="ARBA00022737"/>
    </source>
</evidence>
<evidence type="ECO:0000256" key="7">
    <source>
        <dbReference type="SAM" id="MobiDB-lite"/>
    </source>
</evidence>
<name>A0A913ZVE8_PATMI</name>
<dbReference type="PANTHER" id="PTHR45964:SF5">
    <property type="entry name" value="WSCD FAMILY MEMBER CG9164"/>
    <property type="match status" value="1"/>
</dbReference>
<dbReference type="RefSeq" id="XP_038055653.1">
    <property type="nucleotide sequence ID" value="XM_038199725.1"/>
</dbReference>
<dbReference type="Gene3D" id="2.10.25.10">
    <property type="entry name" value="Laminin"/>
    <property type="match status" value="1"/>
</dbReference>
<evidence type="ECO:0000256" key="3">
    <source>
        <dbReference type="ARBA" id="ARBA00022729"/>
    </source>
</evidence>
<evidence type="ECO:0000259" key="10">
    <source>
        <dbReference type="PROSITE" id="PS51212"/>
    </source>
</evidence>
<evidence type="ECO:0000313" key="12">
    <source>
        <dbReference type="Proteomes" id="UP000887568"/>
    </source>
</evidence>
<dbReference type="SUPFAM" id="SSF141571">
    <property type="entry name" value="Pentapeptide repeat-like"/>
    <property type="match status" value="1"/>
</dbReference>
<dbReference type="InterPro" id="IPR001646">
    <property type="entry name" value="5peptide_repeat"/>
</dbReference>
<evidence type="ECO:0000313" key="11">
    <source>
        <dbReference type="EnsemblMetazoa" id="XP_038055653.1"/>
    </source>
</evidence>
<dbReference type="InterPro" id="IPR000742">
    <property type="entry name" value="EGF"/>
</dbReference>
<dbReference type="InterPro" id="IPR002889">
    <property type="entry name" value="WSC_carb-bd"/>
</dbReference>
<dbReference type="Gene3D" id="2.160.20.80">
    <property type="entry name" value="E3 ubiquitin-protein ligase SopA"/>
    <property type="match status" value="1"/>
</dbReference>
<keyword evidence="3 8" id="KW-0732">Signal</keyword>
<feature type="disulfide bond" evidence="6">
    <location>
        <begin position="144"/>
        <end position="153"/>
    </location>
</feature>
<dbReference type="InterPro" id="IPR008979">
    <property type="entry name" value="Galactose-bd-like_sf"/>
</dbReference>
<evidence type="ECO:0000256" key="1">
    <source>
        <dbReference type="ARBA" id="ARBA00004613"/>
    </source>
</evidence>
<feature type="signal peptide" evidence="8">
    <location>
        <begin position="1"/>
        <end position="21"/>
    </location>
</feature>
<keyword evidence="4" id="KW-0677">Repeat</keyword>
<sequence>MIVKMIMLLSILLLLPLPASTSQGTTIMRGMKSEYGFMETARFPDCGVGGYGAFLNTTAYSRGECGIRCLMDDDCLSFEWGEENSTCSLFEYAALPHLRPKMGIVFVDSVDPKVGEQHPCEDDPCLSGNICTEECHPNGYKCQCPDGLQGDFCNDLSPVDGGFSRWGNYSECSDVCRTVSYRNCSDPWVVADGKDCVGPNTRETSCDVQDCNVSPYMGCYEHSTLEADYDVALVTTSSNMEIPLCREVCADSGYKFAALKGQKCYCIRSMQATDAFDESQCSTNCPGDSSQKCGGSAYSSVYSASSSSTGTSYKGCFSGSIQDPKVIQTYSPSAASSPSTTPSTGSATTPEPPSTTPAYPGLTARECMEDCRTYGYLFASLFNETTCNCHNSLEGMDMSYTEGACDIQCPGGDDQGKYCGGSSGYSTFRMDIEDTEFWTEWFNFDAPYSDGHDIETTAEVHDTMPWICTNPLDIDCRRFDDVPYNETGDSFNVACTLDGGGINCTQDLQVYYVNVTFNVSDWRLLEIEESYNATELNCEWIPASTNETMNATMANATMTNATMTNATMTNATMANATMINATMTNATMINATMGNSTLMGTNGTGTSQGYLVCNNQTLVLERNVTVNETFLRLTWRLDRMSPQCQDYKFRLKCKNEPEKMIGCFEAGDVNDTFTAAIGLDIANCSSHCSSLGYPLLGMSSELTRCYCGSSMKNNKAIASQCFYTCGDENYPCGGSGKQSVYYTGDCNLPFGITKSQMSGTLMHNNDATDEYDLWFDALDQNPTIELSNFTNIGVNIPFQLEIDLGRVRSFNRMETKGMYITGMEMMTGATQFRIGYKLDPSHDTELLTDKQTLTAKVFTVSSLSATTSHALGQLLTTRHVIIYVDDYDMFPGFKLEMYGCTDA</sequence>
<feature type="domain" description="WSC" evidence="10">
    <location>
        <begin position="213"/>
        <end position="305"/>
    </location>
</feature>
<protein>
    <submittedName>
        <fullName evidence="11">Uncharacterized protein</fullName>
    </submittedName>
</protein>
<dbReference type="GO" id="GO:0005576">
    <property type="term" value="C:extracellular region"/>
    <property type="evidence" value="ECO:0007669"/>
    <property type="project" value="UniProtKB-SubCell"/>
</dbReference>
<dbReference type="AlphaFoldDB" id="A0A913ZVE8"/>
<accession>A0A913ZVE8</accession>
<feature type="region of interest" description="Disordered" evidence="7">
    <location>
        <begin position="330"/>
        <end position="361"/>
    </location>
</feature>
<dbReference type="Gene3D" id="2.20.100.10">
    <property type="entry name" value="Thrombospondin type-1 (TSP1) repeat"/>
    <property type="match status" value="1"/>
</dbReference>
<dbReference type="Pfam" id="PF13330">
    <property type="entry name" value="Mucin2_WxxW"/>
    <property type="match status" value="2"/>
</dbReference>
<keyword evidence="12" id="KW-1185">Reference proteome</keyword>
<dbReference type="SUPFAM" id="SSF49785">
    <property type="entry name" value="Galactose-binding domain-like"/>
    <property type="match status" value="1"/>
</dbReference>
<keyword evidence="6" id="KW-0245">EGF-like domain</keyword>
<proteinExistence type="predicted"/>
<dbReference type="SUPFAM" id="SSF82895">
    <property type="entry name" value="TSP-1 type 1 repeat"/>
    <property type="match status" value="1"/>
</dbReference>
<dbReference type="PROSITE" id="PS00022">
    <property type="entry name" value="EGF_1"/>
    <property type="match status" value="1"/>
</dbReference>
<feature type="domain" description="WSC" evidence="10">
    <location>
        <begin position="310"/>
        <end position="431"/>
    </location>
</feature>
<dbReference type="Gene3D" id="2.60.120.260">
    <property type="entry name" value="Galactose-binding domain-like"/>
    <property type="match status" value="1"/>
</dbReference>
<dbReference type="InterPro" id="IPR000884">
    <property type="entry name" value="TSP1_rpt"/>
</dbReference>
<reference evidence="11" key="1">
    <citation type="submission" date="2022-11" db="UniProtKB">
        <authorList>
            <consortium name="EnsemblMetazoa"/>
        </authorList>
    </citation>
    <scope>IDENTIFICATION</scope>
</reference>
<evidence type="ECO:0000259" key="9">
    <source>
        <dbReference type="PROSITE" id="PS50026"/>
    </source>
</evidence>
<dbReference type="CDD" id="cd00054">
    <property type="entry name" value="EGF_CA"/>
    <property type="match status" value="1"/>
</dbReference>
<evidence type="ECO:0000256" key="6">
    <source>
        <dbReference type="PROSITE-ProRule" id="PRU00076"/>
    </source>
</evidence>
<feature type="domain" description="WSC" evidence="10">
    <location>
        <begin position="657"/>
        <end position="744"/>
    </location>
</feature>
<feature type="domain" description="EGF-like" evidence="9">
    <location>
        <begin position="116"/>
        <end position="154"/>
    </location>
</feature>
<dbReference type="PANTHER" id="PTHR45964">
    <property type="entry name" value="WSCD FAMILY MEMBER CG9164"/>
    <property type="match status" value="1"/>
</dbReference>
<dbReference type="Pfam" id="PF00805">
    <property type="entry name" value="Pentapeptide"/>
    <property type="match status" value="1"/>
</dbReference>
<keyword evidence="2" id="KW-0964">Secreted</keyword>
<dbReference type="PROSITE" id="PS50092">
    <property type="entry name" value="TSP1"/>
    <property type="match status" value="1"/>
</dbReference>
<keyword evidence="6" id="KW-1015">Disulfide bond</keyword>
<dbReference type="OrthoDB" id="5973910at2759"/>
<feature type="disulfide bond" evidence="6">
    <location>
        <begin position="125"/>
        <end position="142"/>
    </location>
</feature>
<dbReference type="PROSITE" id="PS51212">
    <property type="entry name" value="WSC"/>
    <property type="match status" value="3"/>
</dbReference>
<evidence type="ECO:0000256" key="5">
    <source>
        <dbReference type="ARBA" id="ARBA00023180"/>
    </source>
</evidence>
<dbReference type="InterPro" id="IPR025155">
    <property type="entry name" value="WxxW_domain"/>
</dbReference>
<feature type="compositionally biased region" description="Low complexity" evidence="7">
    <location>
        <begin position="330"/>
        <end position="349"/>
    </location>
</feature>
<evidence type="ECO:0000256" key="8">
    <source>
        <dbReference type="SAM" id="SignalP"/>
    </source>
</evidence>
<dbReference type="SUPFAM" id="SSF57196">
    <property type="entry name" value="EGF/Laminin"/>
    <property type="match status" value="1"/>
</dbReference>
<dbReference type="SMART" id="SM00321">
    <property type="entry name" value="WSC"/>
    <property type="match status" value="3"/>
</dbReference>
<dbReference type="Pfam" id="PF01822">
    <property type="entry name" value="WSC"/>
    <property type="match status" value="3"/>
</dbReference>
<dbReference type="PROSITE" id="PS50026">
    <property type="entry name" value="EGF_3"/>
    <property type="match status" value="1"/>
</dbReference>
<dbReference type="InterPro" id="IPR051589">
    <property type="entry name" value="Sialate-O-sulfotransferase"/>
</dbReference>
<dbReference type="Proteomes" id="UP000887568">
    <property type="component" value="Unplaced"/>
</dbReference>
<comment type="subcellular location">
    <subcellularLocation>
        <location evidence="1">Secreted</location>
    </subcellularLocation>
</comment>
<dbReference type="GeneID" id="119727709"/>
<dbReference type="EnsemblMetazoa" id="XM_038199725.1">
    <property type="protein sequence ID" value="XP_038055653.1"/>
    <property type="gene ID" value="LOC119727709"/>
</dbReference>
<keyword evidence="5" id="KW-0325">Glycoprotein</keyword>
<comment type="caution">
    <text evidence="6">Lacks conserved residue(s) required for the propagation of feature annotation.</text>
</comment>
<evidence type="ECO:0000256" key="2">
    <source>
        <dbReference type="ARBA" id="ARBA00022525"/>
    </source>
</evidence>